<evidence type="ECO:0000256" key="6">
    <source>
        <dbReference type="SAM" id="Phobius"/>
    </source>
</evidence>
<dbReference type="EMBL" id="AP025591">
    <property type="protein sequence ID" value="BDG03319.1"/>
    <property type="molecule type" value="Genomic_DNA"/>
</dbReference>
<sequence>MLARCARCQGTFTTDRFGRQFCPHCGSELDLADPNAPRPPPAPGAGAPPAPGEPPPPGAGAQPPPGELPPPPPPPPGGYGPPGGFGYGGPGGTGFPPPPPGGGWGPPPGGPGGPGPFEPELPAPFAERQTRGLFSAFFETWKLAATDPQRFFRRVRIDQSGSAVLFGVIAYSFGNAVQGVYSYVTGQQTLVAAERAMHDLPPEAAEMARKVLGMFAGPAVLASVVLSPVMALIGIYLSAAIVHLLLMLFKGAARGFDATLTAVGYAYGLYLLLAVPGCGSLIAAVWYLVVLVIGLGQTQRCGPGKSAAAVFAPAILLCVCCCAAFGLGFGAVLRDAAHKTQQVNL</sequence>
<evidence type="ECO:0000256" key="5">
    <source>
        <dbReference type="SAM" id="MobiDB-lite"/>
    </source>
</evidence>
<keyword evidence="9" id="KW-1185">Reference proteome</keyword>
<evidence type="ECO:0000256" key="2">
    <source>
        <dbReference type="ARBA" id="ARBA00022692"/>
    </source>
</evidence>
<feature type="domain" description="Yip1" evidence="7">
    <location>
        <begin position="146"/>
        <end position="324"/>
    </location>
</feature>
<feature type="compositionally biased region" description="Pro residues" evidence="5">
    <location>
        <begin position="95"/>
        <end position="122"/>
    </location>
</feature>
<feature type="region of interest" description="Disordered" evidence="5">
    <location>
        <begin position="26"/>
        <end position="123"/>
    </location>
</feature>
<evidence type="ECO:0000259" key="7">
    <source>
        <dbReference type="Pfam" id="PF04893"/>
    </source>
</evidence>
<feature type="transmembrane region" description="Helical" evidence="6">
    <location>
        <begin position="219"/>
        <end position="249"/>
    </location>
</feature>
<evidence type="ECO:0000256" key="3">
    <source>
        <dbReference type="ARBA" id="ARBA00022989"/>
    </source>
</evidence>
<evidence type="ECO:0000256" key="1">
    <source>
        <dbReference type="ARBA" id="ARBA00004141"/>
    </source>
</evidence>
<keyword evidence="4 6" id="KW-0472">Membrane</keyword>
<comment type="subcellular location">
    <subcellularLocation>
        <location evidence="1">Membrane</location>
        <topology evidence="1">Multi-pass membrane protein</topology>
    </subcellularLocation>
</comment>
<reference evidence="9" key="1">
    <citation type="journal article" date="2022" name="Int. J. Syst. Evol. Microbiol.">
        <title>Anaeromyxobacter oryzae sp. nov., Anaeromyxobacter diazotrophicus sp. nov. and Anaeromyxobacter paludicola sp. nov., isolated from paddy soils.</title>
        <authorList>
            <person name="Itoh H."/>
            <person name="Xu Z."/>
            <person name="Mise K."/>
            <person name="Masuda Y."/>
            <person name="Ushijima N."/>
            <person name="Hayakawa C."/>
            <person name="Shiratori Y."/>
            <person name="Senoo K."/>
        </authorList>
    </citation>
    <scope>NUCLEOTIDE SEQUENCE [LARGE SCALE GENOMIC DNA]</scope>
    <source>
        <strain evidence="9">Red232</strain>
    </source>
</reference>
<feature type="transmembrane region" description="Helical" evidence="6">
    <location>
        <begin position="307"/>
        <end position="333"/>
    </location>
</feature>
<name>A0ABM7WUX8_9BACT</name>
<evidence type="ECO:0000256" key="4">
    <source>
        <dbReference type="ARBA" id="ARBA00023136"/>
    </source>
</evidence>
<dbReference type="InterPro" id="IPR006977">
    <property type="entry name" value="Yip1_dom"/>
</dbReference>
<keyword evidence="3 6" id="KW-1133">Transmembrane helix</keyword>
<feature type="compositionally biased region" description="Gly residues" evidence="5">
    <location>
        <begin position="80"/>
        <end position="94"/>
    </location>
</feature>
<evidence type="ECO:0000313" key="8">
    <source>
        <dbReference type="EMBL" id="BDG03319.1"/>
    </source>
</evidence>
<feature type="transmembrane region" description="Helical" evidence="6">
    <location>
        <begin position="269"/>
        <end position="295"/>
    </location>
</feature>
<accession>A0ABM7WUX8</accession>
<dbReference type="Pfam" id="PF04893">
    <property type="entry name" value="Yip1"/>
    <property type="match status" value="1"/>
</dbReference>
<protein>
    <recommendedName>
        <fullName evidence="7">Yip1 domain-containing protein</fullName>
    </recommendedName>
</protein>
<evidence type="ECO:0000313" key="9">
    <source>
        <dbReference type="Proteomes" id="UP001162891"/>
    </source>
</evidence>
<gene>
    <name evidence="8" type="ORF">AMOR_23150</name>
</gene>
<feature type="compositionally biased region" description="Pro residues" evidence="5">
    <location>
        <begin position="36"/>
        <end position="79"/>
    </location>
</feature>
<proteinExistence type="predicted"/>
<organism evidence="8 9">
    <name type="scientific">Anaeromyxobacter oryzae</name>
    <dbReference type="NCBI Taxonomy" id="2918170"/>
    <lineage>
        <taxon>Bacteria</taxon>
        <taxon>Pseudomonadati</taxon>
        <taxon>Myxococcota</taxon>
        <taxon>Myxococcia</taxon>
        <taxon>Myxococcales</taxon>
        <taxon>Cystobacterineae</taxon>
        <taxon>Anaeromyxobacteraceae</taxon>
        <taxon>Anaeromyxobacter</taxon>
    </lineage>
</organism>
<dbReference type="RefSeq" id="WP_248361227.1">
    <property type="nucleotide sequence ID" value="NZ_AP025591.1"/>
</dbReference>
<keyword evidence="2 6" id="KW-0812">Transmembrane</keyword>
<dbReference type="Proteomes" id="UP001162891">
    <property type="component" value="Chromosome"/>
</dbReference>